<evidence type="ECO:0000313" key="1">
    <source>
        <dbReference type="EMBL" id="KAJ0021229.1"/>
    </source>
</evidence>
<sequence length="121" mass="13336">MSSRNFSQAVRRIKASSKATGLHGSSDVSSINEGELVLQNKDKENYSVNGGREGLKRHREEVAGSVLIPDQWGQEEMLKDWIDCSAFEALLVPNKIASARKALVADHGRGASQRLRIESRC</sequence>
<dbReference type="EMBL" id="CM047746">
    <property type="protein sequence ID" value="KAJ0021229.1"/>
    <property type="molecule type" value="Genomic_DNA"/>
</dbReference>
<gene>
    <name evidence="1" type="ORF">Pint_31889</name>
</gene>
<keyword evidence="2" id="KW-1185">Reference proteome</keyword>
<comment type="caution">
    <text evidence="1">The sequence shown here is derived from an EMBL/GenBank/DDBJ whole genome shotgun (WGS) entry which is preliminary data.</text>
</comment>
<reference evidence="2" key="1">
    <citation type="journal article" date="2023" name="G3 (Bethesda)">
        <title>Genome assembly and association tests identify interacting loci associated with vigor, precocity, and sex in interspecific pistachio rootstocks.</title>
        <authorList>
            <person name="Palmer W."/>
            <person name="Jacygrad E."/>
            <person name="Sagayaradj S."/>
            <person name="Cavanaugh K."/>
            <person name="Han R."/>
            <person name="Bertier L."/>
            <person name="Beede B."/>
            <person name="Kafkas S."/>
            <person name="Golino D."/>
            <person name="Preece J."/>
            <person name="Michelmore R."/>
        </authorList>
    </citation>
    <scope>NUCLEOTIDE SEQUENCE [LARGE SCALE GENOMIC DNA]</scope>
</reference>
<proteinExistence type="predicted"/>
<evidence type="ECO:0000313" key="2">
    <source>
        <dbReference type="Proteomes" id="UP001163603"/>
    </source>
</evidence>
<name>A0ACC0XSI0_9ROSI</name>
<accession>A0ACC0XSI0</accession>
<organism evidence="1 2">
    <name type="scientific">Pistacia integerrima</name>
    <dbReference type="NCBI Taxonomy" id="434235"/>
    <lineage>
        <taxon>Eukaryota</taxon>
        <taxon>Viridiplantae</taxon>
        <taxon>Streptophyta</taxon>
        <taxon>Embryophyta</taxon>
        <taxon>Tracheophyta</taxon>
        <taxon>Spermatophyta</taxon>
        <taxon>Magnoliopsida</taxon>
        <taxon>eudicotyledons</taxon>
        <taxon>Gunneridae</taxon>
        <taxon>Pentapetalae</taxon>
        <taxon>rosids</taxon>
        <taxon>malvids</taxon>
        <taxon>Sapindales</taxon>
        <taxon>Anacardiaceae</taxon>
        <taxon>Pistacia</taxon>
    </lineage>
</organism>
<protein>
    <submittedName>
        <fullName evidence="1">Uncharacterized protein</fullName>
    </submittedName>
</protein>
<dbReference type="Proteomes" id="UP001163603">
    <property type="component" value="Chromosome 11"/>
</dbReference>